<protein>
    <recommendedName>
        <fullName evidence="4">Integral membrane protein</fullName>
    </recommendedName>
</protein>
<dbReference type="SUPFAM" id="SSF50969">
    <property type="entry name" value="YVTN repeat-like/Quinoprotein amine dehydrogenase"/>
    <property type="match status" value="1"/>
</dbReference>
<dbReference type="AlphaFoldDB" id="A0AAW3ZUN0"/>
<dbReference type="Proteomes" id="UP000613768">
    <property type="component" value="Unassembled WGS sequence"/>
</dbReference>
<feature type="chain" id="PRO_5043800645" description="Integral membrane protein" evidence="1">
    <location>
        <begin position="26"/>
        <end position="308"/>
    </location>
</feature>
<organism evidence="2 3">
    <name type="scientific">Pseudomarimonas arenosa</name>
    <dbReference type="NCBI Taxonomy" id="2774145"/>
    <lineage>
        <taxon>Bacteria</taxon>
        <taxon>Pseudomonadati</taxon>
        <taxon>Pseudomonadota</taxon>
        <taxon>Gammaproteobacteria</taxon>
        <taxon>Lysobacterales</taxon>
        <taxon>Lysobacteraceae</taxon>
        <taxon>Pseudomarimonas</taxon>
    </lineage>
</organism>
<evidence type="ECO:0008006" key="4">
    <source>
        <dbReference type="Google" id="ProtNLM"/>
    </source>
</evidence>
<gene>
    <name evidence="2" type="ORF">IFO71_18775</name>
</gene>
<keyword evidence="3" id="KW-1185">Reference proteome</keyword>
<proteinExistence type="predicted"/>
<comment type="caution">
    <text evidence="2">The sequence shown here is derived from an EMBL/GenBank/DDBJ whole genome shotgun (WGS) entry which is preliminary data.</text>
</comment>
<reference evidence="2 3" key="1">
    <citation type="submission" date="2020-09" db="EMBL/GenBank/DDBJ databases">
        <title>Pseudoxanthomonas sp. CAU 1598 isolated from sand of Yaerae Beach.</title>
        <authorList>
            <person name="Kim W."/>
        </authorList>
    </citation>
    <scope>NUCLEOTIDE SEQUENCE [LARGE SCALE GENOMIC DNA]</scope>
    <source>
        <strain evidence="2 3">CAU 1598</strain>
    </source>
</reference>
<dbReference type="EMBL" id="JACYTR010000065">
    <property type="protein sequence ID" value="MBD8527796.1"/>
    <property type="molecule type" value="Genomic_DNA"/>
</dbReference>
<dbReference type="InterPro" id="IPR011044">
    <property type="entry name" value="Quino_amine_DH_bsu"/>
</dbReference>
<evidence type="ECO:0000313" key="2">
    <source>
        <dbReference type="EMBL" id="MBD8527796.1"/>
    </source>
</evidence>
<keyword evidence="1" id="KW-0732">Signal</keyword>
<evidence type="ECO:0000313" key="3">
    <source>
        <dbReference type="Proteomes" id="UP000613768"/>
    </source>
</evidence>
<feature type="signal peptide" evidence="1">
    <location>
        <begin position="1"/>
        <end position="25"/>
    </location>
</feature>
<evidence type="ECO:0000256" key="1">
    <source>
        <dbReference type="SAM" id="SignalP"/>
    </source>
</evidence>
<sequence length="308" mass="34043">MNRGIRRHLPWLALLSAWPLSPAAAEDFEVENPRLGYQALISDSRVSELSGLAVSRQHPDLIWVHNDGGNPSALYGLAPNGEVRLTLQIETENQDWEDLALVPDGDRWLLLIADTGDNGGLRSTLRIIAVEEPSVLEDSTLQPSWVQTFRWPDGPRDCEAMAVDPVRREILLISKKRVPPELFRLPLRGSTPGELLSAELVGLLPGVGQPDAEDLKRNPVFGRYRAQVSAADVSPDGRLLAVLNYRQVVLYERGNGESWRSALKRVPTVLGYPWLPQAEALGFLPDGNSVLIGSEKVPTPILRLRVVD</sequence>
<name>A0AAW3ZUN0_9GAMM</name>
<accession>A0AAW3ZUN0</accession>
<dbReference type="RefSeq" id="WP_192031217.1">
    <property type="nucleotide sequence ID" value="NZ_JACYTR010000065.1"/>
</dbReference>